<protein>
    <recommendedName>
        <fullName evidence="3">AAA+ ATPase domain-containing protein</fullName>
    </recommendedName>
</protein>
<evidence type="ECO:0000313" key="1">
    <source>
        <dbReference type="EMBL" id="KAA5541383.1"/>
    </source>
</evidence>
<comment type="caution">
    <text evidence="1">The sequence shown here is derived from an EMBL/GenBank/DDBJ whole genome shotgun (WGS) entry which is preliminary data.</text>
</comment>
<evidence type="ECO:0000313" key="2">
    <source>
        <dbReference type="Proteomes" id="UP000324479"/>
    </source>
</evidence>
<dbReference type="SUPFAM" id="SSF52540">
    <property type="entry name" value="P-loop containing nucleoside triphosphate hydrolases"/>
    <property type="match status" value="1"/>
</dbReference>
<gene>
    <name evidence="1" type="ORF">FYK55_17585</name>
</gene>
<dbReference type="RefSeq" id="WP_150077769.1">
    <property type="nucleotide sequence ID" value="NZ_VWOX01000010.1"/>
</dbReference>
<accession>A0A5M6D224</accession>
<sequence length="234" mass="26302">MNSSFGSHLTNPFSTDCISPSSVVYRFAAENRAATDHAVDAHLENLLSKLRECRLGAIIGPHGTGKSTLLHTFLPKLQHAYPQVAFHQLCHDPRDSLRRRFADRVQAGRRIRAALSSLPAGGLLVVDGWEQLGRLSRWWISRSSGSNKVTLLVTAHHRPAGFTVIHETAASSQLVRALAKELTKDSPYRIQKMVDDQIKSRRVNLRTNVRDLWFEMYDLVEESRKEANDGLFGH</sequence>
<dbReference type="InterPro" id="IPR027417">
    <property type="entry name" value="P-loop_NTPase"/>
</dbReference>
<keyword evidence="2" id="KW-1185">Reference proteome</keyword>
<proteinExistence type="predicted"/>
<organism evidence="1 2">
    <name type="scientific">Roseiconus nitratireducens</name>
    <dbReference type="NCBI Taxonomy" id="2605748"/>
    <lineage>
        <taxon>Bacteria</taxon>
        <taxon>Pseudomonadati</taxon>
        <taxon>Planctomycetota</taxon>
        <taxon>Planctomycetia</taxon>
        <taxon>Pirellulales</taxon>
        <taxon>Pirellulaceae</taxon>
        <taxon>Roseiconus</taxon>
    </lineage>
</organism>
<evidence type="ECO:0008006" key="3">
    <source>
        <dbReference type="Google" id="ProtNLM"/>
    </source>
</evidence>
<dbReference type="EMBL" id="VWOX01000010">
    <property type="protein sequence ID" value="KAA5541383.1"/>
    <property type="molecule type" value="Genomic_DNA"/>
</dbReference>
<name>A0A5M6D224_9BACT</name>
<dbReference type="AlphaFoldDB" id="A0A5M6D224"/>
<dbReference type="Proteomes" id="UP000324479">
    <property type="component" value="Unassembled WGS sequence"/>
</dbReference>
<reference evidence="1 2" key="1">
    <citation type="submission" date="2019-08" db="EMBL/GenBank/DDBJ databases">
        <authorList>
            <person name="Dhanesh K."/>
            <person name="Kumar G."/>
            <person name="Sasikala C."/>
            <person name="Venkata Ramana C."/>
        </authorList>
    </citation>
    <scope>NUCLEOTIDE SEQUENCE [LARGE SCALE GENOMIC DNA]</scope>
    <source>
        <strain evidence="1 2">JC645</strain>
    </source>
</reference>